<reference evidence="2" key="1">
    <citation type="submission" date="2023-10" db="EMBL/GenBank/DDBJ databases">
        <title>Complete genome sequence of Streptomyces sp. JL1001.</title>
        <authorList>
            <person name="Jiang L."/>
        </authorList>
    </citation>
    <scope>NUCLEOTIDE SEQUENCE</scope>
    <source>
        <strain evidence="2">JL1001</strain>
    </source>
</reference>
<dbReference type="Gene3D" id="3.30.470.20">
    <property type="entry name" value="ATP-grasp fold, B domain"/>
    <property type="match status" value="1"/>
</dbReference>
<dbReference type="EMBL" id="CP136798">
    <property type="protein sequence ID" value="XCN15852.1"/>
    <property type="molecule type" value="Genomic_DNA"/>
</dbReference>
<dbReference type="AlphaFoldDB" id="A0AAU8KHW9"/>
<accession>A0AAU8KHW9</accession>
<evidence type="ECO:0000256" key="1">
    <source>
        <dbReference type="SAM" id="MobiDB-lite"/>
    </source>
</evidence>
<evidence type="ECO:0000313" key="2">
    <source>
        <dbReference type="EMBL" id="XCN15852.1"/>
    </source>
</evidence>
<dbReference type="RefSeq" id="WP_354597632.1">
    <property type="nucleotide sequence ID" value="NZ_CP136798.1"/>
</dbReference>
<feature type="region of interest" description="Disordered" evidence="1">
    <location>
        <begin position="235"/>
        <end position="254"/>
    </location>
</feature>
<organism evidence="2">
    <name type="scientific">Streptomyces sp. JL1001</name>
    <dbReference type="NCBI Taxonomy" id="3078227"/>
    <lineage>
        <taxon>Bacteria</taxon>
        <taxon>Bacillati</taxon>
        <taxon>Actinomycetota</taxon>
        <taxon>Actinomycetes</taxon>
        <taxon>Kitasatosporales</taxon>
        <taxon>Streptomycetaceae</taxon>
        <taxon>Streptomyces</taxon>
    </lineage>
</organism>
<gene>
    <name evidence="2" type="ORF">R1Y80_20425</name>
</gene>
<sequence length="254" mass="26772">MAEANRAAQSDDRIVVLFDATVPVSEVAHGLGCRIVLVQRPGAPVQDLVGEDTDYYSVDWEDESFADFIDTVLRPRHPTAVISLTKAGVPAAAMANSMLGTAGTPAGVVKAMAAVGDGEDNGGRRRIRVQTFSTAGAHRLVAAVTEGRTPSLPGHVIPEQCLSTAELPAVRDAVTDVLDTAGLTDGPALIRLDLHEHGIRVLAAQPTAAADDDEAELIRQLTGFDLVRRSLAWPLGLSPDPQGNDAPHGKEEVR</sequence>
<name>A0AAU8KHW9_9ACTN</name>
<proteinExistence type="predicted"/>
<protein>
    <submittedName>
        <fullName evidence="2">Uncharacterized protein</fullName>
    </submittedName>
</protein>